<evidence type="ECO:0000256" key="1">
    <source>
        <dbReference type="ARBA" id="ARBA00004141"/>
    </source>
</evidence>
<organism evidence="6">
    <name type="scientific">hydrothermal vent metagenome</name>
    <dbReference type="NCBI Taxonomy" id="652676"/>
    <lineage>
        <taxon>unclassified sequences</taxon>
        <taxon>metagenomes</taxon>
        <taxon>ecological metagenomes</taxon>
    </lineage>
</organism>
<feature type="transmembrane region" description="Helical" evidence="5">
    <location>
        <begin position="55"/>
        <end position="80"/>
    </location>
</feature>
<evidence type="ECO:0000256" key="2">
    <source>
        <dbReference type="ARBA" id="ARBA00022692"/>
    </source>
</evidence>
<gene>
    <name evidence="6" type="ORF">MNBD_NITROSPINAE04-2401</name>
</gene>
<keyword evidence="2 5" id="KW-0812">Transmembrane</keyword>
<feature type="transmembrane region" description="Helical" evidence="5">
    <location>
        <begin position="175"/>
        <end position="193"/>
    </location>
</feature>
<sequence>MFDKNDVQGSFTGYRSPDAVAEEQRRFMVKVYNWMSAGLGVTGLIAYIISSDPALSGIIFSSPILVIGLVIAQLGLVFWLASRVMQMSVMTAMSVFMGYAALTGITFSAIFLTYTTSSIASAFVVTAGTFAAMSFYGYTTKKDLTSLGGFLFMGLIGIIIASVVNIWLASPAVQWFVTYAGVLIFVGLTAYDTQKIKEMNILGNEGTDEDTKEAIRGALSLYLDFINLFIMILRIMGDRR</sequence>
<dbReference type="GO" id="GO:0005886">
    <property type="term" value="C:plasma membrane"/>
    <property type="evidence" value="ECO:0007669"/>
    <property type="project" value="TreeGrafter"/>
</dbReference>
<dbReference type="CDD" id="cd10432">
    <property type="entry name" value="BI-1-like_bacterial"/>
    <property type="match status" value="1"/>
</dbReference>
<dbReference type="InterPro" id="IPR006214">
    <property type="entry name" value="Bax_inhibitor_1-related"/>
</dbReference>
<feature type="transmembrane region" description="Helical" evidence="5">
    <location>
        <begin position="92"/>
        <end position="112"/>
    </location>
</feature>
<dbReference type="AlphaFoldDB" id="A0A3B1BZA4"/>
<evidence type="ECO:0000256" key="4">
    <source>
        <dbReference type="ARBA" id="ARBA00023136"/>
    </source>
</evidence>
<feature type="transmembrane region" description="Helical" evidence="5">
    <location>
        <begin position="118"/>
        <end position="138"/>
    </location>
</feature>
<dbReference type="PANTHER" id="PTHR23291:SF50">
    <property type="entry name" value="PROTEIN LIFEGUARD 4"/>
    <property type="match status" value="1"/>
</dbReference>
<reference evidence="6" key="1">
    <citation type="submission" date="2018-06" db="EMBL/GenBank/DDBJ databases">
        <authorList>
            <person name="Zhirakovskaya E."/>
        </authorList>
    </citation>
    <scope>NUCLEOTIDE SEQUENCE</scope>
</reference>
<evidence type="ECO:0000313" key="6">
    <source>
        <dbReference type="EMBL" id="VAX19821.1"/>
    </source>
</evidence>
<evidence type="ECO:0000256" key="5">
    <source>
        <dbReference type="SAM" id="Phobius"/>
    </source>
</evidence>
<dbReference type="Pfam" id="PF01027">
    <property type="entry name" value="Bax1-I"/>
    <property type="match status" value="1"/>
</dbReference>
<feature type="transmembrane region" description="Helical" evidence="5">
    <location>
        <begin position="150"/>
        <end position="169"/>
    </location>
</feature>
<comment type="subcellular location">
    <subcellularLocation>
        <location evidence="1">Membrane</location>
        <topology evidence="1">Multi-pass membrane protein</topology>
    </subcellularLocation>
</comment>
<feature type="transmembrane region" description="Helical" evidence="5">
    <location>
        <begin position="31"/>
        <end position="49"/>
    </location>
</feature>
<keyword evidence="3 5" id="KW-1133">Transmembrane helix</keyword>
<accession>A0A3B1BZA4</accession>
<dbReference type="PANTHER" id="PTHR23291">
    <property type="entry name" value="BAX INHIBITOR-RELATED"/>
    <property type="match status" value="1"/>
</dbReference>
<evidence type="ECO:0000256" key="3">
    <source>
        <dbReference type="ARBA" id="ARBA00022989"/>
    </source>
</evidence>
<keyword evidence="4 5" id="KW-0472">Membrane</keyword>
<proteinExistence type="predicted"/>
<protein>
    <submittedName>
        <fullName evidence="6">Inner membrane protein YbhL</fullName>
    </submittedName>
</protein>
<dbReference type="EMBL" id="UOGA01000164">
    <property type="protein sequence ID" value="VAX19821.1"/>
    <property type="molecule type" value="Genomic_DNA"/>
</dbReference>
<name>A0A3B1BZA4_9ZZZZ</name>